<sequence>MAENGGGSVTSDRLAQSGGLVSPPAVGDRGVIEPPSTGSTMPTAPALRPDAGAGPDRAPQAGGTGATMGQAARNAQLESLVTAARSAARSGDEERCMQSLGEARRLLQSGPAGGSGG</sequence>
<dbReference type="Proteomes" id="UP000245629">
    <property type="component" value="Chromosome 1"/>
</dbReference>
<gene>
    <name evidence="2" type="ORF">DEW08_05495</name>
</gene>
<reference evidence="3" key="1">
    <citation type="submission" date="2018-05" db="EMBL/GenBank/DDBJ databases">
        <title>Azospirillum thermophila sp. nov., a novel isolated from hot spring.</title>
        <authorList>
            <person name="Zhao Z."/>
        </authorList>
    </citation>
    <scope>NUCLEOTIDE SEQUENCE [LARGE SCALE GENOMIC DNA]</scope>
    <source>
        <strain evidence="3">CFH 70021</strain>
    </source>
</reference>
<feature type="region of interest" description="Disordered" evidence="1">
    <location>
        <begin position="1"/>
        <end position="117"/>
    </location>
</feature>
<proteinExistence type="predicted"/>
<dbReference type="KEGG" id="azz:DEW08_05495"/>
<protein>
    <submittedName>
        <fullName evidence="2">Uncharacterized protein</fullName>
    </submittedName>
</protein>
<accession>A0A2S2CMI3</accession>
<dbReference type="RefSeq" id="WP_109325107.1">
    <property type="nucleotide sequence ID" value="NZ_CP029352.1"/>
</dbReference>
<keyword evidence="3" id="KW-1185">Reference proteome</keyword>
<dbReference type="OrthoDB" id="7305726at2"/>
<evidence type="ECO:0000313" key="3">
    <source>
        <dbReference type="Proteomes" id="UP000245629"/>
    </source>
</evidence>
<dbReference type="EMBL" id="CP029352">
    <property type="protein sequence ID" value="AWK85691.1"/>
    <property type="molecule type" value="Genomic_DNA"/>
</dbReference>
<dbReference type="AlphaFoldDB" id="A0A2S2CMI3"/>
<evidence type="ECO:0000256" key="1">
    <source>
        <dbReference type="SAM" id="MobiDB-lite"/>
    </source>
</evidence>
<organism evidence="2 3">
    <name type="scientific">Azospirillum thermophilum</name>
    <dbReference type="NCBI Taxonomy" id="2202148"/>
    <lineage>
        <taxon>Bacteria</taxon>
        <taxon>Pseudomonadati</taxon>
        <taxon>Pseudomonadota</taxon>
        <taxon>Alphaproteobacteria</taxon>
        <taxon>Rhodospirillales</taxon>
        <taxon>Azospirillaceae</taxon>
        <taxon>Azospirillum</taxon>
    </lineage>
</organism>
<evidence type="ECO:0000313" key="2">
    <source>
        <dbReference type="EMBL" id="AWK85691.1"/>
    </source>
</evidence>
<name>A0A2S2CMI3_9PROT</name>